<evidence type="ECO:0000313" key="3">
    <source>
        <dbReference type="EMBL" id="SVB44436.1"/>
    </source>
</evidence>
<name>A0A382E117_9ZZZZ</name>
<gene>
    <name evidence="3" type="ORF">METZ01_LOCUS197290</name>
</gene>
<dbReference type="PANTHER" id="PTHR33678:SF1">
    <property type="entry name" value="BLL1576 PROTEIN"/>
    <property type="match status" value="1"/>
</dbReference>
<reference evidence="3" key="1">
    <citation type="submission" date="2018-05" db="EMBL/GenBank/DDBJ databases">
        <authorList>
            <person name="Lanie J.A."/>
            <person name="Ng W.-L."/>
            <person name="Kazmierczak K.M."/>
            <person name="Andrzejewski T.M."/>
            <person name="Davidsen T.M."/>
            <person name="Wayne K.J."/>
            <person name="Tettelin H."/>
            <person name="Glass J.I."/>
            <person name="Rusch D."/>
            <person name="Podicherti R."/>
            <person name="Tsui H.-C.T."/>
            <person name="Winkler M.E."/>
        </authorList>
    </citation>
    <scope>NUCLEOTIDE SEQUENCE</scope>
</reference>
<feature type="region of interest" description="Disordered" evidence="1">
    <location>
        <begin position="256"/>
        <end position="275"/>
    </location>
</feature>
<dbReference type="AlphaFoldDB" id="A0A382E117"/>
<dbReference type="EMBL" id="UINC01042169">
    <property type="protein sequence ID" value="SVB44436.1"/>
    <property type="molecule type" value="Genomic_DNA"/>
</dbReference>
<proteinExistence type="predicted"/>
<dbReference type="PANTHER" id="PTHR33678">
    <property type="entry name" value="BLL1576 PROTEIN"/>
    <property type="match status" value="1"/>
</dbReference>
<sequence length="370" mass="41899">MPTNVVEKRQVFDLSLLRFEVTEHQAEVKSCPGCGCSAKGKFPAEVTQPTQYGPRMKALAVYLSNYQMLPLARLCELFADLTGHAPSESLILTACETVAEKIVPSLAAIREQLIASPVVHCDETGQRVKGRLRWLHSVSTGRLTFYSTHPKRGQEAMRAIGILPHFRGRAVHDALASYFQFEQCAHALCNVHHLRELKFMEENYPQTWMAPMANLLLEIKDEVEAAPPGWTSLPQERLAHYERRYEALLQCGFAANPPPPEMSPKKRGRKKQLPPKNLLDRLSKYRNETLAFMRDFRVPFDNNLAERDLRMMKQKQKISGTFRTQQGAETFCAARSYISTTRKQGHAVLDAIHDDALLGKPFMPADPMPE</sequence>
<evidence type="ECO:0000256" key="1">
    <source>
        <dbReference type="SAM" id="MobiDB-lite"/>
    </source>
</evidence>
<protein>
    <recommendedName>
        <fullName evidence="2">Transposase IS66 central domain-containing protein</fullName>
    </recommendedName>
</protein>
<dbReference type="InterPro" id="IPR052344">
    <property type="entry name" value="Transposase-related"/>
</dbReference>
<feature type="domain" description="Transposase IS66 central" evidence="2">
    <location>
        <begin position="50"/>
        <end position="329"/>
    </location>
</feature>
<organism evidence="3">
    <name type="scientific">marine metagenome</name>
    <dbReference type="NCBI Taxonomy" id="408172"/>
    <lineage>
        <taxon>unclassified sequences</taxon>
        <taxon>metagenomes</taxon>
        <taxon>ecological metagenomes</taxon>
    </lineage>
</organism>
<accession>A0A382E117</accession>
<dbReference type="InterPro" id="IPR004291">
    <property type="entry name" value="Transposase_IS66_central"/>
</dbReference>
<dbReference type="NCBIfam" id="NF033517">
    <property type="entry name" value="transpos_IS66"/>
    <property type="match status" value="1"/>
</dbReference>
<evidence type="ECO:0000259" key="2">
    <source>
        <dbReference type="Pfam" id="PF03050"/>
    </source>
</evidence>
<dbReference type="Pfam" id="PF03050">
    <property type="entry name" value="DDE_Tnp_IS66"/>
    <property type="match status" value="1"/>
</dbReference>